<organism evidence="4 5">
    <name type="scientific">Candidatus Polarisedimenticola svalbardensis</name>
    <dbReference type="NCBI Taxonomy" id="2886004"/>
    <lineage>
        <taxon>Bacteria</taxon>
        <taxon>Pseudomonadati</taxon>
        <taxon>Acidobacteriota</taxon>
        <taxon>Candidatus Polarisedimenticolia</taxon>
        <taxon>Candidatus Polarisedimenticolales</taxon>
        <taxon>Candidatus Polarisedimenticolaceae</taxon>
        <taxon>Candidatus Polarisedimenticola</taxon>
    </lineage>
</organism>
<protein>
    <submittedName>
        <fullName evidence="4">Thioredoxin family protein</fullName>
    </submittedName>
</protein>
<dbReference type="PANTHER" id="PTHR32234:SF0">
    <property type="entry name" value="THIOL:DISULFIDE INTERCHANGE PROTEIN DSBD"/>
    <property type="match status" value="1"/>
</dbReference>
<evidence type="ECO:0000256" key="1">
    <source>
        <dbReference type="ARBA" id="ARBA00023284"/>
    </source>
</evidence>
<name>A0A8J6Y326_9BACT</name>
<sequence>MKRSQYFGIILIIGVCAGSLAVAAADPATGSGIAWRLNVPEAIAASSSSSRPVLVDVWAVWCAPCKVMEEKTWSNRSVQERVEQFVALKVDADANEVFTSRYDAEVLPATLFLDGEGRMITRLTGYVDPAMLNRTMDAVLSGYQDYLPLAGGKNDLDGMEQLAAYYNACGNPFTAVKVLRKAIKQAKRENPGQIPSLELQLAETLLLTDRREQGVKSLERLGQEGSDPVIRSRAQAALDGYLAGLE</sequence>
<keyword evidence="2" id="KW-0732">Signal</keyword>
<reference evidence="4 5" key="1">
    <citation type="submission" date="2020-08" db="EMBL/GenBank/DDBJ databases">
        <title>Acidobacteriota in marine sediments use diverse sulfur dissimilation pathways.</title>
        <authorList>
            <person name="Wasmund K."/>
        </authorList>
    </citation>
    <scope>NUCLEOTIDE SEQUENCE [LARGE SCALE GENOMIC DNA]</scope>
    <source>
        <strain evidence="4">MAG AM4</strain>
    </source>
</reference>
<dbReference type="InterPro" id="IPR036249">
    <property type="entry name" value="Thioredoxin-like_sf"/>
</dbReference>
<dbReference type="GO" id="GO:0015035">
    <property type="term" value="F:protein-disulfide reductase activity"/>
    <property type="evidence" value="ECO:0007669"/>
    <property type="project" value="TreeGrafter"/>
</dbReference>
<evidence type="ECO:0000313" key="5">
    <source>
        <dbReference type="Proteomes" id="UP000648239"/>
    </source>
</evidence>
<evidence type="ECO:0000256" key="2">
    <source>
        <dbReference type="SAM" id="SignalP"/>
    </source>
</evidence>
<dbReference type="PANTHER" id="PTHR32234">
    <property type="entry name" value="THIOL:DISULFIDE INTERCHANGE PROTEIN DSBD"/>
    <property type="match status" value="1"/>
</dbReference>
<proteinExistence type="predicted"/>
<dbReference type="EMBL" id="JACXWD010000090">
    <property type="protein sequence ID" value="MBD3869452.1"/>
    <property type="molecule type" value="Genomic_DNA"/>
</dbReference>
<comment type="caution">
    <text evidence="4">The sequence shown here is derived from an EMBL/GenBank/DDBJ whole genome shotgun (WGS) entry which is preliminary data.</text>
</comment>
<keyword evidence="1" id="KW-0676">Redox-active center</keyword>
<feature type="chain" id="PRO_5035252896" evidence="2">
    <location>
        <begin position="25"/>
        <end position="246"/>
    </location>
</feature>
<dbReference type="InterPro" id="IPR017937">
    <property type="entry name" value="Thioredoxin_CS"/>
</dbReference>
<dbReference type="Proteomes" id="UP000648239">
    <property type="component" value="Unassembled WGS sequence"/>
</dbReference>
<dbReference type="SUPFAM" id="SSF52833">
    <property type="entry name" value="Thioredoxin-like"/>
    <property type="match status" value="1"/>
</dbReference>
<dbReference type="PROSITE" id="PS00194">
    <property type="entry name" value="THIOREDOXIN_1"/>
    <property type="match status" value="1"/>
</dbReference>
<dbReference type="Pfam" id="PF13899">
    <property type="entry name" value="Thioredoxin_7"/>
    <property type="match status" value="1"/>
</dbReference>
<feature type="signal peptide" evidence="2">
    <location>
        <begin position="1"/>
        <end position="24"/>
    </location>
</feature>
<evidence type="ECO:0000259" key="3">
    <source>
        <dbReference type="PROSITE" id="PS51352"/>
    </source>
</evidence>
<feature type="domain" description="Thioredoxin" evidence="3">
    <location>
        <begin position="15"/>
        <end position="141"/>
    </location>
</feature>
<dbReference type="Gene3D" id="3.40.30.10">
    <property type="entry name" value="Glutaredoxin"/>
    <property type="match status" value="1"/>
</dbReference>
<dbReference type="AlphaFoldDB" id="A0A8J6Y326"/>
<dbReference type="InterPro" id="IPR013766">
    <property type="entry name" value="Thioredoxin_domain"/>
</dbReference>
<gene>
    <name evidence="4" type="ORF">IFK94_15125</name>
</gene>
<evidence type="ECO:0000313" key="4">
    <source>
        <dbReference type="EMBL" id="MBD3869452.1"/>
    </source>
</evidence>
<dbReference type="PROSITE" id="PS51352">
    <property type="entry name" value="THIOREDOXIN_2"/>
    <property type="match status" value="1"/>
</dbReference>
<dbReference type="GO" id="GO:0045454">
    <property type="term" value="P:cell redox homeostasis"/>
    <property type="evidence" value="ECO:0007669"/>
    <property type="project" value="TreeGrafter"/>
</dbReference>
<accession>A0A8J6Y326</accession>